<reference evidence="2 3" key="1">
    <citation type="journal article" date="2013" name="Curr. Biol.">
        <title>The Genome of the Foraminiferan Reticulomyxa filosa.</title>
        <authorList>
            <person name="Glockner G."/>
            <person name="Hulsmann N."/>
            <person name="Schleicher M."/>
            <person name="Noegel A.A."/>
            <person name="Eichinger L."/>
            <person name="Gallinger C."/>
            <person name="Pawlowski J."/>
            <person name="Sierra R."/>
            <person name="Euteneuer U."/>
            <person name="Pillet L."/>
            <person name="Moustafa A."/>
            <person name="Platzer M."/>
            <person name="Groth M."/>
            <person name="Szafranski K."/>
            <person name="Schliwa M."/>
        </authorList>
    </citation>
    <scope>NUCLEOTIDE SEQUENCE [LARGE SCALE GENOMIC DNA]</scope>
</reference>
<dbReference type="Proteomes" id="UP000023152">
    <property type="component" value="Unassembled WGS sequence"/>
</dbReference>
<evidence type="ECO:0000256" key="1">
    <source>
        <dbReference type="PROSITE-ProRule" id="PRU00103"/>
    </source>
</evidence>
<dbReference type="InterPro" id="IPR016024">
    <property type="entry name" value="ARM-type_fold"/>
</dbReference>
<proteinExistence type="predicted"/>
<evidence type="ECO:0000313" key="3">
    <source>
        <dbReference type="Proteomes" id="UP000023152"/>
    </source>
</evidence>
<dbReference type="Gene3D" id="1.25.10.10">
    <property type="entry name" value="Leucine-rich Repeat Variant"/>
    <property type="match status" value="1"/>
</dbReference>
<organism evidence="2 3">
    <name type="scientific">Reticulomyxa filosa</name>
    <dbReference type="NCBI Taxonomy" id="46433"/>
    <lineage>
        <taxon>Eukaryota</taxon>
        <taxon>Sar</taxon>
        <taxon>Rhizaria</taxon>
        <taxon>Retaria</taxon>
        <taxon>Foraminifera</taxon>
        <taxon>Monothalamids</taxon>
        <taxon>Reticulomyxidae</taxon>
        <taxon>Reticulomyxa</taxon>
    </lineage>
</organism>
<protein>
    <submittedName>
        <fullName evidence="2">Uncharacterized protein</fullName>
    </submittedName>
</protein>
<feature type="repeat" description="HEAT" evidence="1">
    <location>
        <begin position="65"/>
        <end position="102"/>
    </location>
</feature>
<dbReference type="AlphaFoldDB" id="X6LQD8"/>
<dbReference type="InterPro" id="IPR021133">
    <property type="entry name" value="HEAT_type_2"/>
</dbReference>
<keyword evidence="3" id="KW-1185">Reference proteome</keyword>
<dbReference type="SUPFAM" id="SSF48371">
    <property type="entry name" value="ARM repeat"/>
    <property type="match status" value="1"/>
</dbReference>
<dbReference type="InterPro" id="IPR011989">
    <property type="entry name" value="ARM-like"/>
</dbReference>
<accession>X6LQD8</accession>
<dbReference type="PROSITE" id="PS50077">
    <property type="entry name" value="HEAT_REPEAT"/>
    <property type="match status" value="1"/>
</dbReference>
<evidence type="ECO:0000313" key="2">
    <source>
        <dbReference type="EMBL" id="ETO02935.1"/>
    </source>
</evidence>
<name>X6LQD8_RETFI</name>
<gene>
    <name evidence="2" type="ORF">RFI_34478</name>
</gene>
<comment type="caution">
    <text evidence="2">The sequence shown here is derived from an EMBL/GenBank/DDBJ whole genome shotgun (WGS) entry which is preliminary data.</text>
</comment>
<dbReference type="EMBL" id="ASPP01034567">
    <property type="protein sequence ID" value="ETO02935.1"/>
    <property type="molecule type" value="Genomic_DNA"/>
</dbReference>
<sequence>MKLNKKQLDDVFESISTKLNDKQLDRVFSAFLHGLKDIYNWVRVSCARSLGIIAIKASEKQLEKVVNALMSGLKDGDNDVRYSYAESLGVISTSLTDKQLENAINTLIDGLKDKYKHFIIHVQNHLERLVELLELISTKLNDKQLYLLVIHFLEKAKKGCEWVEELKHKCSDLIDDWSCNVVHRLLNLKLMSSNSYCEMSLVVGHKDHCIYLSLCKTLDYVLVRVDNRWMKTIPLNKPIQSMKMD</sequence>